<reference evidence="2 3" key="1">
    <citation type="journal article" date="2010" name="Stand. Genomic Sci.">
        <title>Complete genome sequence of Meiothermus silvanus type strain (VI-R2).</title>
        <authorList>
            <person name="Sikorski J."/>
            <person name="Tindall B.J."/>
            <person name="Lowry S."/>
            <person name="Lucas S."/>
            <person name="Nolan M."/>
            <person name="Copeland A."/>
            <person name="Glavina Del Rio T."/>
            <person name="Tice H."/>
            <person name="Cheng J.F."/>
            <person name="Han C."/>
            <person name="Pitluck S."/>
            <person name="Liolios K."/>
            <person name="Ivanova N."/>
            <person name="Mavromatis K."/>
            <person name="Mikhailova N."/>
            <person name="Pati A."/>
            <person name="Goodwin L."/>
            <person name="Chen A."/>
            <person name="Palaniappan K."/>
            <person name="Land M."/>
            <person name="Hauser L."/>
            <person name="Chang Y.J."/>
            <person name="Jeffries C.D."/>
            <person name="Rohde M."/>
            <person name="Goker M."/>
            <person name="Woyke T."/>
            <person name="Bristow J."/>
            <person name="Eisen J.A."/>
            <person name="Markowitz V."/>
            <person name="Hugenholtz P."/>
            <person name="Kyrpides N.C."/>
            <person name="Klenk H.P."/>
            <person name="Lapidus A."/>
        </authorList>
    </citation>
    <scope>NUCLEOTIDE SEQUENCE [LARGE SCALE GENOMIC DNA]</scope>
    <source>
        <strain evidence="3">ATCC 700542 / DSM 9946 / VI-R2</strain>
    </source>
</reference>
<sequence length="93" mass="10674">MKRFTVTLNDELEQALEEYLSTQKPAPSLTALVQGALREYLLQAKLRKYQYHSPLRRTRKLLVLEVDLGGPDDLSLRHDLSDPTPEQAEQVAR</sequence>
<protein>
    <submittedName>
        <fullName evidence="2">Uncharacterized protein</fullName>
    </submittedName>
</protein>
<dbReference type="RefSeq" id="WP_013156829.1">
    <property type="nucleotide sequence ID" value="NC_014212.1"/>
</dbReference>
<dbReference type="HOGENOM" id="CLU_2396222_0_0_0"/>
<dbReference type="AlphaFoldDB" id="D7BHI4"/>
<name>D7BHI4_ALLS1</name>
<dbReference type="Proteomes" id="UP000001916">
    <property type="component" value="Chromosome"/>
</dbReference>
<dbReference type="OrthoDB" id="9803128at2"/>
<evidence type="ECO:0000256" key="1">
    <source>
        <dbReference type="SAM" id="MobiDB-lite"/>
    </source>
</evidence>
<organism evidence="2 3">
    <name type="scientific">Allomeiothermus silvanus (strain ATCC 700542 / DSM 9946 / NBRC 106475 / NCIMB 13440 / VI-R2)</name>
    <name type="common">Thermus silvanus</name>
    <dbReference type="NCBI Taxonomy" id="526227"/>
    <lineage>
        <taxon>Bacteria</taxon>
        <taxon>Thermotogati</taxon>
        <taxon>Deinococcota</taxon>
        <taxon>Deinococci</taxon>
        <taxon>Thermales</taxon>
        <taxon>Thermaceae</taxon>
        <taxon>Allomeiothermus</taxon>
    </lineage>
</organism>
<evidence type="ECO:0000313" key="2">
    <source>
        <dbReference type="EMBL" id="ADH62222.1"/>
    </source>
</evidence>
<evidence type="ECO:0000313" key="3">
    <source>
        <dbReference type="Proteomes" id="UP000001916"/>
    </source>
</evidence>
<proteinExistence type="predicted"/>
<accession>D7BHI4</accession>
<feature type="region of interest" description="Disordered" evidence="1">
    <location>
        <begin position="71"/>
        <end position="93"/>
    </location>
</feature>
<dbReference type="KEGG" id="msv:Mesil_0280"/>
<keyword evidence="3" id="KW-1185">Reference proteome</keyword>
<dbReference type="STRING" id="526227.Mesil_0280"/>
<gene>
    <name evidence="2" type="ordered locus">Mesil_0280</name>
</gene>
<dbReference type="EMBL" id="CP002042">
    <property type="protein sequence ID" value="ADH62222.1"/>
    <property type="molecule type" value="Genomic_DNA"/>
</dbReference>